<protein>
    <recommendedName>
        <fullName evidence="4">GH16 domain-containing protein</fullName>
    </recommendedName>
</protein>
<sequence>MARSFNWQGIEWIARRSNELEGPGPNKWSSNNVLADDDGHLHLRISQQNGQWTCAEVFTSQKFGFGRYVWFVEGSVDKLDPKIVLGLFTYPTPAEGPDRTNEIDIEWSKWGQTDQNATNLGYTIYPRTEGGPIVSKNKKQDLNGTYTTSAFTWSPNGVKLESYHGHTTKDENKFFEWTTPYGFANACPIAPVPIHMNLWIHQEEIPGMAPLVGEEVEVIIHNFKFTPQ</sequence>
<dbReference type="Proteomes" id="UP000663828">
    <property type="component" value="Unassembled WGS sequence"/>
</dbReference>
<comment type="caution">
    <text evidence="2">The sequence shown here is derived from an EMBL/GenBank/DDBJ whole genome shotgun (WGS) entry which is preliminary data.</text>
</comment>
<dbReference type="EMBL" id="CAJNOJ010000594">
    <property type="protein sequence ID" value="CAF1492718.1"/>
    <property type="molecule type" value="Genomic_DNA"/>
</dbReference>
<evidence type="ECO:0000313" key="3">
    <source>
        <dbReference type="Proteomes" id="UP000663828"/>
    </source>
</evidence>
<dbReference type="CDD" id="cd00413">
    <property type="entry name" value="Glyco_hydrolase_16"/>
    <property type="match status" value="1"/>
</dbReference>
<organism evidence="2 3">
    <name type="scientific">Adineta ricciae</name>
    <name type="common">Rotifer</name>
    <dbReference type="NCBI Taxonomy" id="249248"/>
    <lineage>
        <taxon>Eukaryota</taxon>
        <taxon>Metazoa</taxon>
        <taxon>Spiralia</taxon>
        <taxon>Gnathifera</taxon>
        <taxon>Rotifera</taxon>
        <taxon>Eurotatoria</taxon>
        <taxon>Bdelloidea</taxon>
        <taxon>Adinetida</taxon>
        <taxon>Adinetidae</taxon>
        <taxon>Adineta</taxon>
    </lineage>
</organism>
<dbReference type="Proteomes" id="UP000663852">
    <property type="component" value="Unassembled WGS sequence"/>
</dbReference>
<evidence type="ECO:0008006" key="4">
    <source>
        <dbReference type="Google" id="ProtNLM"/>
    </source>
</evidence>
<gene>
    <name evidence="1" type="ORF">EDS130_LOCUS42123</name>
    <name evidence="2" type="ORF">XAT740_LOCUS53100</name>
</gene>
<evidence type="ECO:0000313" key="2">
    <source>
        <dbReference type="EMBL" id="CAF1639707.1"/>
    </source>
</evidence>
<keyword evidence="3" id="KW-1185">Reference proteome</keyword>
<evidence type="ECO:0000313" key="1">
    <source>
        <dbReference type="EMBL" id="CAF1492718.1"/>
    </source>
</evidence>
<reference evidence="2" key="1">
    <citation type="submission" date="2021-02" db="EMBL/GenBank/DDBJ databases">
        <authorList>
            <person name="Nowell W R."/>
        </authorList>
    </citation>
    <scope>NUCLEOTIDE SEQUENCE</scope>
</reference>
<dbReference type="AlphaFoldDB" id="A0A816DY38"/>
<dbReference type="OrthoDB" id="10035010at2759"/>
<name>A0A816DY38_ADIRI</name>
<dbReference type="Gene3D" id="2.60.120.200">
    <property type="match status" value="1"/>
</dbReference>
<accession>A0A816DY38</accession>
<dbReference type="EMBL" id="CAJNOR010008973">
    <property type="protein sequence ID" value="CAF1639707.1"/>
    <property type="molecule type" value="Genomic_DNA"/>
</dbReference>
<dbReference type="InterPro" id="IPR013320">
    <property type="entry name" value="ConA-like_dom_sf"/>
</dbReference>
<proteinExistence type="predicted"/>
<dbReference type="SUPFAM" id="SSF49899">
    <property type="entry name" value="Concanavalin A-like lectins/glucanases"/>
    <property type="match status" value="1"/>
</dbReference>